<organism evidence="1 2">
    <name type="scientific">Trichonephila clavata</name>
    <name type="common">Joro spider</name>
    <name type="synonym">Nephila clavata</name>
    <dbReference type="NCBI Taxonomy" id="2740835"/>
    <lineage>
        <taxon>Eukaryota</taxon>
        <taxon>Metazoa</taxon>
        <taxon>Ecdysozoa</taxon>
        <taxon>Arthropoda</taxon>
        <taxon>Chelicerata</taxon>
        <taxon>Arachnida</taxon>
        <taxon>Araneae</taxon>
        <taxon>Araneomorphae</taxon>
        <taxon>Entelegynae</taxon>
        <taxon>Araneoidea</taxon>
        <taxon>Nephilidae</taxon>
        <taxon>Trichonephila</taxon>
    </lineage>
</organism>
<comment type="caution">
    <text evidence="1">The sequence shown here is derived from an EMBL/GenBank/DDBJ whole genome shotgun (WGS) entry which is preliminary data.</text>
</comment>
<evidence type="ECO:0000313" key="1">
    <source>
        <dbReference type="EMBL" id="GFR06780.1"/>
    </source>
</evidence>
<feature type="non-terminal residue" evidence="1">
    <location>
        <position position="1"/>
    </location>
</feature>
<accession>A0A8X6IL20</accession>
<dbReference type="AlphaFoldDB" id="A0A8X6IL20"/>
<dbReference type="Proteomes" id="UP000887116">
    <property type="component" value="Unassembled WGS sequence"/>
</dbReference>
<sequence>IPHFILFTTSAILQKYKFIKWKKSHSSLRNVIINRNIQIKRQCCTTENN</sequence>
<dbReference type="EMBL" id="BMAO01035915">
    <property type="protein sequence ID" value="GFR06780.1"/>
    <property type="molecule type" value="Genomic_DNA"/>
</dbReference>
<evidence type="ECO:0000313" key="2">
    <source>
        <dbReference type="Proteomes" id="UP000887116"/>
    </source>
</evidence>
<reference evidence="1" key="1">
    <citation type="submission" date="2020-07" db="EMBL/GenBank/DDBJ databases">
        <title>Multicomponent nature underlies the extraordinary mechanical properties of spider dragline silk.</title>
        <authorList>
            <person name="Kono N."/>
            <person name="Nakamura H."/>
            <person name="Mori M."/>
            <person name="Yoshida Y."/>
            <person name="Ohtoshi R."/>
            <person name="Malay A.D."/>
            <person name="Moran D.A.P."/>
            <person name="Tomita M."/>
            <person name="Numata K."/>
            <person name="Arakawa K."/>
        </authorList>
    </citation>
    <scope>NUCLEOTIDE SEQUENCE</scope>
</reference>
<keyword evidence="2" id="KW-1185">Reference proteome</keyword>
<protein>
    <submittedName>
        <fullName evidence="1">Uncharacterized protein</fullName>
    </submittedName>
</protein>
<name>A0A8X6IL20_TRICU</name>
<proteinExistence type="predicted"/>
<gene>
    <name evidence="1" type="ORF">TNCT_339791</name>
</gene>